<accession>A0A8S5TS31</accession>
<proteinExistence type="predicted"/>
<sequence length="178" mass="19294">MATFAKIKMVSEDVTAYDITGKFTSNSQLAEVEDGAFVVVGDLMKSTAYSGKDYNVFEIKAPAAATDEVAVVDIADVSKGDVRGEAWRVGIRTDGLVAEAGQPVRVRILKKYDRFFLSDAGFKSAPTVGKFATIEAENTKLVPAETKTEGQFNVKIEAVKDFVLGQTVAGKMYYCRVL</sequence>
<evidence type="ECO:0000313" key="1">
    <source>
        <dbReference type="EMBL" id="DAF84992.1"/>
    </source>
</evidence>
<organism evidence="1">
    <name type="scientific">Siphoviridae sp. ctEw721</name>
    <dbReference type="NCBI Taxonomy" id="2825400"/>
    <lineage>
        <taxon>Viruses</taxon>
        <taxon>Duplodnaviria</taxon>
        <taxon>Heunggongvirae</taxon>
        <taxon>Uroviricota</taxon>
        <taxon>Caudoviricetes</taxon>
    </lineage>
</organism>
<name>A0A8S5TS31_9CAUD</name>
<protein>
    <submittedName>
        <fullName evidence="1">Uncharacterized protein</fullName>
    </submittedName>
</protein>
<reference evidence="1" key="1">
    <citation type="journal article" date="2021" name="Proc. Natl. Acad. Sci. U.S.A.">
        <title>A Catalog of Tens of Thousands of Viruses from Human Metagenomes Reveals Hidden Associations with Chronic Diseases.</title>
        <authorList>
            <person name="Tisza M.J."/>
            <person name="Buck C.B."/>
        </authorList>
    </citation>
    <scope>NUCLEOTIDE SEQUENCE</scope>
    <source>
        <strain evidence="1">CtEw721</strain>
    </source>
</reference>
<dbReference type="EMBL" id="BK015914">
    <property type="protein sequence ID" value="DAF84992.1"/>
    <property type="molecule type" value="Genomic_DNA"/>
</dbReference>